<evidence type="ECO:0000256" key="1">
    <source>
        <dbReference type="SAM" id="MobiDB-lite"/>
    </source>
</evidence>
<dbReference type="EMBL" id="BAABHO010000028">
    <property type="protein sequence ID" value="GAA4795918.1"/>
    <property type="molecule type" value="Genomic_DNA"/>
</dbReference>
<protein>
    <submittedName>
        <fullName evidence="2">Uncharacterized protein</fullName>
    </submittedName>
</protein>
<sequence>MSTPKAEPVVSDRCEVCRARIERRRNAPRRCPDHLDQAALFDAAPLRRRAATRRAVLGTARSPRTRRSSPQEP</sequence>
<feature type="region of interest" description="Disordered" evidence="1">
    <location>
        <begin position="53"/>
        <end position="73"/>
    </location>
</feature>
<evidence type="ECO:0000313" key="3">
    <source>
        <dbReference type="Proteomes" id="UP001500928"/>
    </source>
</evidence>
<gene>
    <name evidence="2" type="ORF">GCM10023200_34990</name>
</gene>
<dbReference type="Proteomes" id="UP001500928">
    <property type="component" value="Unassembled WGS sequence"/>
</dbReference>
<reference evidence="3" key="1">
    <citation type="journal article" date="2019" name="Int. J. Syst. Evol. Microbiol.">
        <title>The Global Catalogue of Microorganisms (GCM) 10K type strain sequencing project: providing services to taxonomists for standard genome sequencing and annotation.</title>
        <authorList>
            <consortium name="The Broad Institute Genomics Platform"/>
            <consortium name="The Broad Institute Genome Sequencing Center for Infectious Disease"/>
            <person name="Wu L."/>
            <person name="Ma J."/>
        </authorList>
    </citation>
    <scope>NUCLEOTIDE SEQUENCE [LARGE SCALE GENOMIC DNA]</scope>
    <source>
        <strain evidence="3">JCM 17979</strain>
    </source>
</reference>
<evidence type="ECO:0000313" key="2">
    <source>
        <dbReference type="EMBL" id="GAA4795918.1"/>
    </source>
</evidence>
<proteinExistence type="predicted"/>
<name>A0ABP9BKY3_9PSEU</name>
<accession>A0ABP9BKY3</accession>
<comment type="caution">
    <text evidence="2">The sequence shown here is derived from an EMBL/GenBank/DDBJ whole genome shotgun (WGS) entry which is preliminary data.</text>
</comment>
<organism evidence="2 3">
    <name type="scientific">Actinomycetospora chlora</name>
    <dbReference type="NCBI Taxonomy" id="663608"/>
    <lineage>
        <taxon>Bacteria</taxon>
        <taxon>Bacillati</taxon>
        <taxon>Actinomycetota</taxon>
        <taxon>Actinomycetes</taxon>
        <taxon>Pseudonocardiales</taxon>
        <taxon>Pseudonocardiaceae</taxon>
        <taxon>Actinomycetospora</taxon>
    </lineage>
</organism>
<keyword evidence="3" id="KW-1185">Reference proteome</keyword>